<dbReference type="SUPFAM" id="SSF48452">
    <property type="entry name" value="TPR-like"/>
    <property type="match status" value="1"/>
</dbReference>
<comment type="similarity">
    <text evidence="2">Belongs to the SusD family.</text>
</comment>
<organism evidence="8 9">
    <name type="scientific">Candidatus Pedobacter colombiensis</name>
    <dbReference type="NCBI Taxonomy" id="3121371"/>
    <lineage>
        <taxon>Bacteria</taxon>
        <taxon>Pseudomonadati</taxon>
        <taxon>Bacteroidota</taxon>
        <taxon>Sphingobacteriia</taxon>
        <taxon>Sphingobacteriales</taxon>
        <taxon>Sphingobacteriaceae</taxon>
        <taxon>Pedobacter</taxon>
    </lineage>
</organism>
<sequence length="466" mass="52820">MKTSMNITMKKYSILILTVFALSGCQKFLDVVPKGKFIPRYIKDYEELSANTSYSSNSNAALERLSDNIYFSDAKISTSSTQSTTKAYQWKPEIYIETETDGGWDPMYNNIYNTNIIINDVEKMTDGTEQQRKEVLGDAFFNRAYAYWNLVNLYAKDYDASTAATDLGVPLITVADLEAKPTRATVAAVYELILQDLLKAKDQLPDVAKNVFRNDKTTAFALLARVYQSMDNYPEAKKYANMALQIKSTLLDYNTYSFVNPLLPYSGVNNRTSNYYLHPEMLSYKVTGFGTILTGVSISPDFLSVLGTKDLRYVFNFTNLETNGKPTAEPYPLYLRFELNYNIAVPEMMLIVAEAEARAGQIAPALNQLNNLRKKRFKPADYTDLTAATPDDALKLVIDERRRELFGKGLRWFDMRRLDSDSRFRKTYTRANTAASYKLEAGSNIFVQQIPGKVMLLNPGILPNPR</sequence>
<dbReference type="PROSITE" id="PS51257">
    <property type="entry name" value="PROKAR_LIPOPROTEIN"/>
    <property type="match status" value="1"/>
</dbReference>
<keyword evidence="4" id="KW-0472">Membrane</keyword>
<evidence type="ECO:0000259" key="6">
    <source>
        <dbReference type="Pfam" id="PF07980"/>
    </source>
</evidence>
<dbReference type="Gene3D" id="1.25.40.390">
    <property type="match status" value="2"/>
</dbReference>
<evidence type="ECO:0000256" key="4">
    <source>
        <dbReference type="ARBA" id="ARBA00023136"/>
    </source>
</evidence>
<evidence type="ECO:0000313" key="9">
    <source>
        <dbReference type="Proteomes" id="UP001214530"/>
    </source>
</evidence>
<dbReference type="Proteomes" id="UP001214530">
    <property type="component" value="Chromosome"/>
</dbReference>
<evidence type="ECO:0000256" key="5">
    <source>
        <dbReference type="ARBA" id="ARBA00023237"/>
    </source>
</evidence>
<evidence type="ECO:0000313" key="8">
    <source>
        <dbReference type="EMBL" id="WEK19986.1"/>
    </source>
</evidence>
<dbReference type="InterPro" id="IPR011990">
    <property type="entry name" value="TPR-like_helical_dom_sf"/>
</dbReference>
<evidence type="ECO:0000256" key="3">
    <source>
        <dbReference type="ARBA" id="ARBA00022729"/>
    </source>
</evidence>
<feature type="domain" description="SusD-like N-terminal" evidence="7">
    <location>
        <begin position="27"/>
        <end position="227"/>
    </location>
</feature>
<comment type="subcellular location">
    <subcellularLocation>
        <location evidence="1">Cell outer membrane</location>
    </subcellularLocation>
</comment>
<dbReference type="InterPro" id="IPR012944">
    <property type="entry name" value="SusD_RagB_dom"/>
</dbReference>
<dbReference type="EMBL" id="CP119313">
    <property type="protein sequence ID" value="WEK19986.1"/>
    <property type="molecule type" value="Genomic_DNA"/>
</dbReference>
<accession>A0AAJ5W8F4</accession>
<dbReference type="AlphaFoldDB" id="A0AAJ5W8F4"/>
<proteinExistence type="inferred from homology"/>
<dbReference type="InterPro" id="IPR033985">
    <property type="entry name" value="SusD-like_N"/>
</dbReference>
<protein>
    <submittedName>
        <fullName evidence="8">RagB/SusD family nutrient uptake outer membrane protein</fullName>
    </submittedName>
</protein>
<evidence type="ECO:0000256" key="2">
    <source>
        <dbReference type="ARBA" id="ARBA00006275"/>
    </source>
</evidence>
<feature type="domain" description="RagB/SusD" evidence="6">
    <location>
        <begin position="347"/>
        <end position="437"/>
    </location>
</feature>
<gene>
    <name evidence="8" type="ORF">P0Y49_02310</name>
</gene>
<evidence type="ECO:0000256" key="1">
    <source>
        <dbReference type="ARBA" id="ARBA00004442"/>
    </source>
</evidence>
<dbReference type="Pfam" id="PF07980">
    <property type="entry name" value="SusD_RagB"/>
    <property type="match status" value="1"/>
</dbReference>
<evidence type="ECO:0000259" key="7">
    <source>
        <dbReference type="Pfam" id="PF14322"/>
    </source>
</evidence>
<keyword evidence="5" id="KW-0998">Cell outer membrane</keyword>
<dbReference type="GO" id="GO:0009279">
    <property type="term" value="C:cell outer membrane"/>
    <property type="evidence" value="ECO:0007669"/>
    <property type="project" value="UniProtKB-SubCell"/>
</dbReference>
<reference evidence="8" key="1">
    <citation type="submission" date="2023-03" db="EMBL/GenBank/DDBJ databases">
        <title>Andean soil-derived lignocellulolytic bacterial consortium as a source of novel taxa and putative plastic-active enzymes.</title>
        <authorList>
            <person name="Diaz-Garcia L."/>
            <person name="Chuvochina M."/>
            <person name="Feuerriegel G."/>
            <person name="Bunk B."/>
            <person name="Sproer C."/>
            <person name="Streit W.R."/>
            <person name="Rodriguez L.M."/>
            <person name="Overmann J."/>
            <person name="Jimenez D.J."/>
        </authorList>
    </citation>
    <scope>NUCLEOTIDE SEQUENCE</scope>
    <source>
        <strain evidence="8">MAG 3858</strain>
    </source>
</reference>
<dbReference type="Pfam" id="PF14322">
    <property type="entry name" value="SusD-like_3"/>
    <property type="match status" value="1"/>
</dbReference>
<name>A0AAJ5W8F4_9SPHI</name>
<keyword evidence="3" id="KW-0732">Signal</keyword>